<dbReference type="Pfam" id="PF00175">
    <property type="entry name" value="NAD_binding_1"/>
    <property type="match status" value="1"/>
</dbReference>
<dbReference type="Pfam" id="PF00970">
    <property type="entry name" value="FAD_binding_6"/>
    <property type="match status" value="1"/>
</dbReference>
<dbReference type="PRINTS" id="PR00410">
    <property type="entry name" value="PHEHYDRXLASE"/>
</dbReference>
<dbReference type="InterPro" id="IPR017938">
    <property type="entry name" value="Riboflavin_synthase-like_b-brl"/>
</dbReference>
<evidence type="ECO:0000313" key="3">
    <source>
        <dbReference type="Proteomes" id="UP000176186"/>
    </source>
</evidence>
<dbReference type="EMBL" id="MFKE01000015">
    <property type="protein sequence ID" value="OGG35408.1"/>
    <property type="molecule type" value="Genomic_DNA"/>
</dbReference>
<dbReference type="SUPFAM" id="SSF52343">
    <property type="entry name" value="Ferredoxin reductase-like, C-terminal NADP-linked domain"/>
    <property type="match status" value="1"/>
</dbReference>
<dbReference type="AlphaFoldDB" id="A0A1F6BEV2"/>
<dbReference type="PROSITE" id="PS51384">
    <property type="entry name" value="FAD_FR"/>
    <property type="match status" value="1"/>
</dbReference>
<dbReference type="Gene3D" id="3.40.50.80">
    <property type="entry name" value="Nucleotide-binding domain of ferredoxin-NADP reductase (FNR) module"/>
    <property type="match status" value="1"/>
</dbReference>
<dbReference type="STRING" id="1798401.A2363_04350"/>
<protein>
    <recommendedName>
        <fullName evidence="1">FAD-binding FR-type domain-containing protein</fullName>
    </recommendedName>
</protein>
<sequence>MLLPKPQKFQSRLTSIEKVSSRVYLEHFELIEPREITFLPGQTVMLYVAPGVNRSMSVASPPSEKNSILLAHDVGPGGVYSQWALGAKAGDPMSFMGPLGSFTYEESPRRKIFVATGTGIAPFRSMILDRPSGETTLYWGVRHEEDIFWQKELEEFSSSHPSLRLVLTLSQATDNWQGKRGHVQDYVFADENNLKECDVYLCGNRQMVDDMKTRLQQIGVPPAQIKFELFY</sequence>
<name>A0A1F6BEV2_9BACT</name>
<dbReference type="Proteomes" id="UP000176186">
    <property type="component" value="Unassembled WGS sequence"/>
</dbReference>
<gene>
    <name evidence="2" type="ORF">A2363_04350</name>
</gene>
<reference evidence="2 3" key="1">
    <citation type="journal article" date="2016" name="Nat. Commun.">
        <title>Thousands of microbial genomes shed light on interconnected biogeochemical processes in an aquifer system.</title>
        <authorList>
            <person name="Anantharaman K."/>
            <person name="Brown C.T."/>
            <person name="Hug L.A."/>
            <person name="Sharon I."/>
            <person name="Castelle C.J."/>
            <person name="Probst A.J."/>
            <person name="Thomas B.C."/>
            <person name="Singh A."/>
            <person name="Wilkins M.J."/>
            <person name="Karaoz U."/>
            <person name="Brodie E.L."/>
            <person name="Williams K.H."/>
            <person name="Hubbard S.S."/>
            <person name="Banfield J.F."/>
        </authorList>
    </citation>
    <scope>NUCLEOTIDE SEQUENCE [LARGE SCALE GENOMIC DNA]</scope>
</reference>
<evidence type="ECO:0000259" key="1">
    <source>
        <dbReference type="PROSITE" id="PS51384"/>
    </source>
</evidence>
<dbReference type="PANTHER" id="PTHR47354">
    <property type="entry name" value="NADH OXIDOREDUCTASE HCR"/>
    <property type="match status" value="1"/>
</dbReference>
<dbReference type="InterPro" id="IPR001433">
    <property type="entry name" value="OxRdtase_FAD/NAD-bd"/>
</dbReference>
<dbReference type="InterPro" id="IPR001709">
    <property type="entry name" value="Flavoprot_Pyr_Nucl_cyt_Rdtase"/>
</dbReference>
<dbReference type="GO" id="GO:0016491">
    <property type="term" value="F:oxidoreductase activity"/>
    <property type="evidence" value="ECO:0007669"/>
    <property type="project" value="InterPro"/>
</dbReference>
<feature type="domain" description="FAD-binding FR-type" evidence="1">
    <location>
        <begin position="6"/>
        <end position="105"/>
    </location>
</feature>
<dbReference type="InterPro" id="IPR039261">
    <property type="entry name" value="FNR_nucleotide-bd"/>
</dbReference>
<comment type="caution">
    <text evidence="2">The sequence shown here is derived from an EMBL/GenBank/DDBJ whole genome shotgun (WGS) entry which is preliminary data.</text>
</comment>
<organism evidence="2 3">
    <name type="scientific">Candidatus Gottesmanbacteria bacterium RIFOXYB1_FULL_47_11</name>
    <dbReference type="NCBI Taxonomy" id="1798401"/>
    <lineage>
        <taxon>Bacteria</taxon>
        <taxon>Candidatus Gottesmaniibacteriota</taxon>
    </lineage>
</organism>
<dbReference type="InterPro" id="IPR050415">
    <property type="entry name" value="MRET"/>
</dbReference>
<dbReference type="PRINTS" id="PR00371">
    <property type="entry name" value="FPNCR"/>
</dbReference>
<dbReference type="PANTHER" id="PTHR47354:SF5">
    <property type="entry name" value="PROTEIN RFBI"/>
    <property type="match status" value="1"/>
</dbReference>
<dbReference type="InterPro" id="IPR017927">
    <property type="entry name" value="FAD-bd_FR_type"/>
</dbReference>
<evidence type="ECO:0000313" key="2">
    <source>
        <dbReference type="EMBL" id="OGG35408.1"/>
    </source>
</evidence>
<accession>A0A1F6BEV2</accession>
<dbReference type="Gene3D" id="2.40.30.10">
    <property type="entry name" value="Translation factors"/>
    <property type="match status" value="1"/>
</dbReference>
<proteinExistence type="predicted"/>
<dbReference type="SUPFAM" id="SSF63380">
    <property type="entry name" value="Riboflavin synthase domain-like"/>
    <property type="match status" value="1"/>
</dbReference>
<dbReference type="InterPro" id="IPR008333">
    <property type="entry name" value="Cbr1-like_FAD-bd_dom"/>
</dbReference>